<dbReference type="Pfam" id="PF07238">
    <property type="entry name" value="PilZ"/>
    <property type="match status" value="1"/>
</dbReference>
<dbReference type="Gene3D" id="2.40.10.220">
    <property type="entry name" value="predicted glycosyltransferase like domains"/>
    <property type="match status" value="1"/>
</dbReference>
<gene>
    <name evidence="3" type="ORF">NITMOv2_0382</name>
</gene>
<evidence type="ECO:0000313" key="3">
    <source>
        <dbReference type="EMBL" id="ALA56818.1"/>
    </source>
</evidence>
<dbReference type="GO" id="GO:0035438">
    <property type="term" value="F:cyclic-di-GMP binding"/>
    <property type="evidence" value="ECO:0007669"/>
    <property type="project" value="InterPro"/>
</dbReference>
<dbReference type="KEGG" id="nmv:NITMOv2_0382"/>
<protein>
    <recommendedName>
        <fullName evidence="2">PilZ domain-containing protein</fullName>
    </recommendedName>
</protein>
<dbReference type="STRING" id="42253.NITMOv2_0382"/>
<dbReference type="AlphaFoldDB" id="A0A0K2G783"/>
<dbReference type="SUPFAM" id="SSF141371">
    <property type="entry name" value="PilZ domain-like"/>
    <property type="match status" value="1"/>
</dbReference>
<dbReference type="InterPro" id="IPR009875">
    <property type="entry name" value="PilZ_domain"/>
</dbReference>
<accession>A0A0K2G783</accession>
<evidence type="ECO:0000256" key="1">
    <source>
        <dbReference type="SAM" id="MobiDB-lite"/>
    </source>
</evidence>
<evidence type="ECO:0000313" key="4">
    <source>
        <dbReference type="Proteomes" id="UP000069205"/>
    </source>
</evidence>
<dbReference type="OrthoDB" id="9809037at2"/>
<evidence type="ECO:0000259" key="2">
    <source>
        <dbReference type="Pfam" id="PF07238"/>
    </source>
</evidence>
<feature type="domain" description="PilZ" evidence="2">
    <location>
        <begin position="22"/>
        <end position="117"/>
    </location>
</feature>
<sequence length="121" mass="13716">MNRHASTVRGSERSDEVTENERRGRRVDLSCRVFFFGKDDFEGEAVLVDVSTGGCQISTSETIAVGALLKLSIFLPDHKWPMRVDEVIVRWAQDGRYGIEFTSIRLAQRERLRALVMKGKG</sequence>
<reference evidence="3 4" key="1">
    <citation type="journal article" date="2015" name="Proc. Natl. Acad. Sci. U.S.A.">
        <title>Expanded metabolic versatility of ubiquitous nitrite-oxidizing bacteria from the genus Nitrospira.</title>
        <authorList>
            <person name="Koch H."/>
            <person name="Lucker S."/>
            <person name="Albertsen M."/>
            <person name="Kitzinger K."/>
            <person name="Herbold C."/>
            <person name="Spieck E."/>
            <person name="Nielsen P.H."/>
            <person name="Wagner M."/>
            <person name="Daims H."/>
        </authorList>
    </citation>
    <scope>NUCLEOTIDE SEQUENCE [LARGE SCALE GENOMIC DNA]</scope>
    <source>
        <strain evidence="3 4">NSP M-1</strain>
    </source>
</reference>
<dbReference type="Proteomes" id="UP000069205">
    <property type="component" value="Chromosome"/>
</dbReference>
<feature type="region of interest" description="Disordered" evidence="1">
    <location>
        <begin position="1"/>
        <end position="24"/>
    </location>
</feature>
<dbReference type="EMBL" id="CP011801">
    <property type="protein sequence ID" value="ALA56818.1"/>
    <property type="molecule type" value="Genomic_DNA"/>
</dbReference>
<feature type="compositionally biased region" description="Basic and acidic residues" evidence="1">
    <location>
        <begin position="10"/>
        <end position="24"/>
    </location>
</feature>
<keyword evidence="4" id="KW-1185">Reference proteome</keyword>
<name>A0A0K2G783_NITMO</name>
<proteinExistence type="predicted"/>
<organism evidence="3 4">
    <name type="scientific">Nitrospira moscoviensis</name>
    <dbReference type="NCBI Taxonomy" id="42253"/>
    <lineage>
        <taxon>Bacteria</taxon>
        <taxon>Pseudomonadati</taxon>
        <taxon>Nitrospirota</taxon>
        <taxon>Nitrospiria</taxon>
        <taxon>Nitrospirales</taxon>
        <taxon>Nitrospiraceae</taxon>
        <taxon>Nitrospira</taxon>
    </lineage>
</organism>
<dbReference type="PATRIC" id="fig|42253.5.peg.369"/>